<protein>
    <submittedName>
        <fullName evidence="1">Uncharacterized protein</fullName>
    </submittedName>
</protein>
<sequence>MHTNGVVEVHAIPFFILIHFGTIHDHSLHSNPSTTATRFLLPAFSDFLCEVPHPKSPPAVYARHIKCSDGYSRGWIKPSTPLFACQLGFNFAVTIAWEWSHLEYRP</sequence>
<reference evidence="1 2" key="1">
    <citation type="journal article" date="2019" name="Sci. Rep.">
        <title>Orb-weaving spider Araneus ventricosus genome elucidates the spidroin gene catalogue.</title>
        <authorList>
            <person name="Kono N."/>
            <person name="Nakamura H."/>
            <person name="Ohtoshi R."/>
            <person name="Moran D.A.P."/>
            <person name="Shinohara A."/>
            <person name="Yoshida Y."/>
            <person name="Fujiwara M."/>
            <person name="Mori M."/>
            <person name="Tomita M."/>
            <person name="Arakawa K."/>
        </authorList>
    </citation>
    <scope>NUCLEOTIDE SEQUENCE [LARGE SCALE GENOMIC DNA]</scope>
</reference>
<evidence type="ECO:0000313" key="2">
    <source>
        <dbReference type="Proteomes" id="UP000499080"/>
    </source>
</evidence>
<dbReference type="Proteomes" id="UP000499080">
    <property type="component" value="Unassembled WGS sequence"/>
</dbReference>
<gene>
    <name evidence="1" type="ORF">AVEN_268376_1</name>
</gene>
<keyword evidence="2" id="KW-1185">Reference proteome</keyword>
<organism evidence="1 2">
    <name type="scientific">Araneus ventricosus</name>
    <name type="common">Orbweaver spider</name>
    <name type="synonym">Epeira ventricosa</name>
    <dbReference type="NCBI Taxonomy" id="182803"/>
    <lineage>
        <taxon>Eukaryota</taxon>
        <taxon>Metazoa</taxon>
        <taxon>Ecdysozoa</taxon>
        <taxon>Arthropoda</taxon>
        <taxon>Chelicerata</taxon>
        <taxon>Arachnida</taxon>
        <taxon>Araneae</taxon>
        <taxon>Araneomorphae</taxon>
        <taxon>Entelegynae</taxon>
        <taxon>Araneoidea</taxon>
        <taxon>Araneidae</taxon>
        <taxon>Araneus</taxon>
    </lineage>
</organism>
<proteinExistence type="predicted"/>
<dbReference type="EMBL" id="BGPR01006070">
    <property type="protein sequence ID" value="GBN15844.1"/>
    <property type="molecule type" value="Genomic_DNA"/>
</dbReference>
<name>A0A4Y2LMU4_ARAVE</name>
<accession>A0A4Y2LMU4</accession>
<comment type="caution">
    <text evidence="1">The sequence shown here is derived from an EMBL/GenBank/DDBJ whole genome shotgun (WGS) entry which is preliminary data.</text>
</comment>
<evidence type="ECO:0000313" key="1">
    <source>
        <dbReference type="EMBL" id="GBN15844.1"/>
    </source>
</evidence>
<dbReference type="AlphaFoldDB" id="A0A4Y2LMU4"/>